<dbReference type="EMBL" id="JACVVK020000136">
    <property type="protein sequence ID" value="KAK7489550.1"/>
    <property type="molecule type" value="Genomic_DNA"/>
</dbReference>
<name>A0ABD0KS15_9CAEN</name>
<proteinExistence type="predicted"/>
<sequence>MNLHRADHCLVQKDTCCYPVIQESLADTVRIRDKPSKYMYMMRLVYMNIDQNTGTVFTAFASRYMNAHHSHLQACGARFLEEKSLNDHSGSSIILMSMLLTCMYGNIPYQLTNIYEMQWLKHTHLSDTNGPAHNPPCEL</sequence>
<evidence type="ECO:0000313" key="2">
    <source>
        <dbReference type="Proteomes" id="UP001519460"/>
    </source>
</evidence>
<dbReference type="AlphaFoldDB" id="A0ABD0KS15"/>
<comment type="caution">
    <text evidence="1">The sequence shown here is derived from an EMBL/GenBank/DDBJ whole genome shotgun (WGS) entry which is preliminary data.</text>
</comment>
<keyword evidence="2" id="KW-1185">Reference proteome</keyword>
<accession>A0ABD0KS15</accession>
<protein>
    <submittedName>
        <fullName evidence="1">Uncharacterized protein</fullName>
    </submittedName>
</protein>
<dbReference type="Proteomes" id="UP001519460">
    <property type="component" value="Unassembled WGS sequence"/>
</dbReference>
<reference evidence="1 2" key="1">
    <citation type="journal article" date="2023" name="Sci. Data">
        <title>Genome assembly of the Korean intertidal mud-creeper Batillaria attramentaria.</title>
        <authorList>
            <person name="Patra A.K."/>
            <person name="Ho P.T."/>
            <person name="Jun S."/>
            <person name="Lee S.J."/>
            <person name="Kim Y."/>
            <person name="Won Y.J."/>
        </authorList>
    </citation>
    <scope>NUCLEOTIDE SEQUENCE [LARGE SCALE GENOMIC DNA]</scope>
    <source>
        <strain evidence="1">Wonlab-2016</strain>
    </source>
</reference>
<evidence type="ECO:0000313" key="1">
    <source>
        <dbReference type="EMBL" id="KAK7489550.1"/>
    </source>
</evidence>
<organism evidence="1 2">
    <name type="scientific">Batillaria attramentaria</name>
    <dbReference type="NCBI Taxonomy" id="370345"/>
    <lineage>
        <taxon>Eukaryota</taxon>
        <taxon>Metazoa</taxon>
        <taxon>Spiralia</taxon>
        <taxon>Lophotrochozoa</taxon>
        <taxon>Mollusca</taxon>
        <taxon>Gastropoda</taxon>
        <taxon>Caenogastropoda</taxon>
        <taxon>Sorbeoconcha</taxon>
        <taxon>Cerithioidea</taxon>
        <taxon>Batillariidae</taxon>
        <taxon>Batillaria</taxon>
    </lineage>
</organism>
<gene>
    <name evidence="1" type="ORF">BaRGS_00019184</name>
</gene>